<proteinExistence type="predicted"/>
<accession>A0ABU0AL20</accession>
<comment type="caution">
    <text evidence="2">The sequence shown here is derived from an EMBL/GenBank/DDBJ whole genome shotgun (WGS) entry which is preliminary data.</text>
</comment>
<keyword evidence="1" id="KW-0175">Coiled coil</keyword>
<dbReference type="Pfam" id="PF07307">
    <property type="entry name" value="HEPPP_synt_1"/>
    <property type="match status" value="1"/>
</dbReference>
<keyword evidence="3" id="KW-1185">Reference proteome</keyword>
<dbReference type="Gene3D" id="1.20.120.1450">
    <property type="match status" value="1"/>
</dbReference>
<feature type="coiled-coil region" evidence="1">
    <location>
        <begin position="245"/>
        <end position="272"/>
    </location>
</feature>
<reference evidence="2 3" key="1">
    <citation type="submission" date="2023-07" db="EMBL/GenBank/DDBJ databases">
        <title>Genomic Encyclopedia of Type Strains, Phase IV (KMG-IV): sequencing the most valuable type-strain genomes for metagenomic binning, comparative biology and taxonomic classification.</title>
        <authorList>
            <person name="Goeker M."/>
        </authorList>
    </citation>
    <scope>NUCLEOTIDE SEQUENCE [LARGE SCALE GENOMIC DNA]</scope>
    <source>
        <strain evidence="2 3">DSM 23494</strain>
    </source>
</reference>
<keyword evidence="2" id="KW-0808">Transferase</keyword>
<evidence type="ECO:0000313" key="3">
    <source>
        <dbReference type="Proteomes" id="UP001238088"/>
    </source>
</evidence>
<protein>
    <submittedName>
        <fullName evidence="2">Heptaprenyl diphosphate synthase</fullName>
        <ecNumber evidence="2">2.5.1.30</ecNumber>
    </submittedName>
</protein>
<dbReference type="GO" id="GO:0000010">
    <property type="term" value="F:heptaprenyl diphosphate synthase activity"/>
    <property type="evidence" value="ECO:0007669"/>
    <property type="project" value="UniProtKB-EC"/>
</dbReference>
<sequence length="284" mass="32801">MKLKANKDDTMQVMNDKLARLRGQVQLKVRHPYLFKFMKTPIIDEDKMLLLLSIFDRLNLPKEKAEKYAVTTMLVQIALDTHESVENQPLAPELLKGRQLTILAGTYYSGLYYKILADIDDINMIRTLAEGIMDVNEHKISVYSKSRETVESLMESLKKTESSLFDRLTAYFSRKDLGEMAGNIVFLKRLIAEKNQFIASDHSVLFDALYQLLYNGGLRKENQRLPDDQKEYLLSICDKYIDLSIKEIDKLMEQLSETAELLADRLNNLKSQHHQAVKTFVEEG</sequence>
<dbReference type="InterPro" id="IPR009920">
    <property type="entry name" value="HEPPP_synth_su1"/>
</dbReference>
<gene>
    <name evidence="2" type="ORF">J2S17_002970</name>
</gene>
<dbReference type="Proteomes" id="UP001238088">
    <property type="component" value="Unassembled WGS sequence"/>
</dbReference>
<name>A0ABU0AL20_9BACI</name>
<evidence type="ECO:0000256" key="1">
    <source>
        <dbReference type="SAM" id="Coils"/>
    </source>
</evidence>
<organism evidence="2 3">
    <name type="scientific">Cytobacillus purgationiresistens</name>
    <dbReference type="NCBI Taxonomy" id="863449"/>
    <lineage>
        <taxon>Bacteria</taxon>
        <taxon>Bacillati</taxon>
        <taxon>Bacillota</taxon>
        <taxon>Bacilli</taxon>
        <taxon>Bacillales</taxon>
        <taxon>Bacillaceae</taxon>
        <taxon>Cytobacillus</taxon>
    </lineage>
</organism>
<dbReference type="EC" id="2.5.1.30" evidence="2"/>
<evidence type="ECO:0000313" key="2">
    <source>
        <dbReference type="EMBL" id="MDQ0271083.1"/>
    </source>
</evidence>
<dbReference type="RefSeq" id="WP_307476014.1">
    <property type="nucleotide sequence ID" value="NZ_JAUSUB010000012.1"/>
</dbReference>
<dbReference type="EMBL" id="JAUSUB010000012">
    <property type="protein sequence ID" value="MDQ0271083.1"/>
    <property type="molecule type" value="Genomic_DNA"/>
</dbReference>